<evidence type="ECO:0000256" key="6">
    <source>
        <dbReference type="RuleBase" id="RU000363"/>
    </source>
</evidence>
<evidence type="ECO:0000256" key="3">
    <source>
        <dbReference type="ARBA" id="ARBA00022857"/>
    </source>
</evidence>
<evidence type="ECO:0000256" key="1">
    <source>
        <dbReference type="ARBA" id="ARBA00004606"/>
    </source>
</evidence>
<gene>
    <name evidence="8" type="ORF">FSB_LOCUS59414</name>
</gene>
<dbReference type="SUPFAM" id="SSF51735">
    <property type="entry name" value="NAD(P)-binding Rossmann-fold domains"/>
    <property type="match status" value="1"/>
</dbReference>
<evidence type="ECO:0000313" key="8">
    <source>
        <dbReference type="EMBL" id="SPD31532.1"/>
    </source>
</evidence>
<sequence length="310" mass="34950">MDFIHKFLNIVAPPFTFFSICFLLPALFFYKFFLSILSSIFSENLSGKVVLITGASSGIGEHLAYEYARTGARLALIACRENSLREVADRAQEYGSPNVLMIHADVSRVEECKRIVDETMSHFGRLDYLVNNAGIASMCKFEDATDITDFRTVMDIKFWGSVYSTHFAVPHLRESRGKIIVLASSSWLPKPSMSFYNASGAAMVSFFETLRVEVQVSTIPVGKVGGCAKAIVNSACRGERYLTEPAWFRVTYYWKVFFPEVIEWSYRLMYINKPGTSHKEALSKKILDVTGAKNILYPSTIQNPENIKND</sequence>
<comment type="subcellular location">
    <subcellularLocation>
        <location evidence="1">Membrane</location>
        <topology evidence="1">Single-pass type II membrane protein</topology>
    </subcellularLocation>
</comment>
<keyword evidence="5" id="KW-0560">Oxidoreductase</keyword>
<evidence type="ECO:0000256" key="7">
    <source>
        <dbReference type="SAM" id="Phobius"/>
    </source>
</evidence>
<dbReference type="PRINTS" id="PR00080">
    <property type="entry name" value="SDRFAMILY"/>
</dbReference>
<dbReference type="AlphaFoldDB" id="A0A2N9J2V9"/>
<keyword evidence="3" id="KW-0521">NADP</keyword>
<dbReference type="InterPro" id="IPR036291">
    <property type="entry name" value="NAD(P)-bd_dom_sf"/>
</dbReference>
<keyword evidence="7" id="KW-0812">Transmembrane</keyword>
<dbReference type="EMBL" id="OIVN01006366">
    <property type="protein sequence ID" value="SPD31532.1"/>
    <property type="molecule type" value="Genomic_DNA"/>
</dbReference>
<dbReference type="GO" id="GO:0072582">
    <property type="term" value="F:17-beta-hydroxysteroid dehydrogenase (NADP+) activity"/>
    <property type="evidence" value="ECO:0007669"/>
    <property type="project" value="TreeGrafter"/>
</dbReference>
<evidence type="ECO:0000256" key="2">
    <source>
        <dbReference type="ARBA" id="ARBA00006484"/>
    </source>
</evidence>
<proteinExistence type="inferred from homology"/>
<dbReference type="PANTHER" id="PTHR43391">
    <property type="entry name" value="RETINOL DEHYDROGENASE-RELATED"/>
    <property type="match status" value="1"/>
</dbReference>
<accession>A0A2N9J2V9</accession>
<dbReference type="Gene3D" id="3.40.50.720">
    <property type="entry name" value="NAD(P)-binding Rossmann-like Domain"/>
    <property type="match status" value="1"/>
</dbReference>
<dbReference type="PRINTS" id="PR00081">
    <property type="entry name" value="GDHRDH"/>
</dbReference>
<comment type="similarity">
    <text evidence="2 6">Belongs to the short-chain dehydrogenases/reductases (SDR) family.</text>
</comment>
<dbReference type="GO" id="GO:0008202">
    <property type="term" value="P:steroid metabolic process"/>
    <property type="evidence" value="ECO:0007669"/>
    <property type="project" value="TreeGrafter"/>
</dbReference>
<organism evidence="8">
    <name type="scientific">Fagus sylvatica</name>
    <name type="common">Beechnut</name>
    <dbReference type="NCBI Taxonomy" id="28930"/>
    <lineage>
        <taxon>Eukaryota</taxon>
        <taxon>Viridiplantae</taxon>
        <taxon>Streptophyta</taxon>
        <taxon>Embryophyta</taxon>
        <taxon>Tracheophyta</taxon>
        <taxon>Spermatophyta</taxon>
        <taxon>Magnoliopsida</taxon>
        <taxon>eudicotyledons</taxon>
        <taxon>Gunneridae</taxon>
        <taxon>Pentapetalae</taxon>
        <taxon>rosids</taxon>
        <taxon>fabids</taxon>
        <taxon>Fagales</taxon>
        <taxon>Fagaceae</taxon>
        <taxon>Fagus</taxon>
    </lineage>
</organism>
<dbReference type="PANTHER" id="PTHR43391:SF89">
    <property type="entry name" value="11-BETA-HYDROXYSTEROID DEHYDROGENASE 1A-RELATED"/>
    <property type="match status" value="1"/>
</dbReference>
<keyword evidence="4" id="KW-0735">Signal-anchor</keyword>
<reference evidence="8" key="1">
    <citation type="submission" date="2018-02" db="EMBL/GenBank/DDBJ databases">
        <authorList>
            <person name="Cohen D.B."/>
            <person name="Kent A.D."/>
        </authorList>
    </citation>
    <scope>NUCLEOTIDE SEQUENCE</scope>
</reference>
<feature type="transmembrane region" description="Helical" evidence="7">
    <location>
        <begin position="7"/>
        <end position="30"/>
    </location>
</feature>
<keyword evidence="7" id="KW-0472">Membrane</keyword>
<dbReference type="Pfam" id="PF00106">
    <property type="entry name" value="adh_short"/>
    <property type="match status" value="1"/>
</dbReference>
<dbReference type="GO" id="GO:0016020">
    <property type="term" value="C:membrane"/>
    <property type="evidence" value="ECO:0007669"/>
    <property type="project" value="UniProtKB-SubCell"/>
</dbReference>
<dbReference type="InterPro" id="IPR002347">
    <property type="entry name" value="SDR_fam"/>
</dbReference>
<keyword evidence="7" id="KW-1133">Transmembrane helix</keyword>
<evidence type="ECO:0000256" key="5">
    <source>
        <dbReference type="ARBA" id="ARBA00023002"/>
    </source>
</evidence>
<evidence type="ECO:0000256" key="4">
    <source>
        <dbReference type="ARBA" id="ARBA00022968"/>
    </source>
</evidence>
<protein>
    <submittedName>
        <fullName evidence="8">Uncharacterized protein</fullName>
    </submittedName>
</protein>
<dbReference type="GO" id="GO:0005829">
    <property type="term" value="C:cytosol"/>
    <property type="evidence" value="ECO:0007669"/>
    <property type="project" value="TreeGrafter"/>
</dbReference>
<name>A0A2N9J2V9_FAGSY</name>